<feature type="transmembrane region" description="Helical" evidence="1">
    <location>
        <begin position="50"/>
        <end position="71"/>
    </location>
</feature>
<proteinExistence type="predicted"/>
<evidence type="ECO:0000313" key="3">
    <source>
        <dbReference type="Proteomes" id="UP000003289"/>
    </source>
</evidence>
<sequence length="97" mass="10530">MIYYSPIKSTKEYIMKITKSTNLQSMDFVGRVVKAATETKEVKITRFETIAAGITVGIVGAGAAMCFIGDIDMARKIFIAGIIAGATFLIMKKGLMK</sequence>
<keyword evidence="3" id="KW-1185">Reference proteome</keyword>
<dbReference type="GeneID" id="14016938"/>
<dbReference type="Proteomes" id="UP000003289">
    <property type="component" value="Segment"/>
</dbReference>
<dbReference type="EMBL" id="JN377894">
    <property type="protein sequence ID" value="AFQ97153.1"/>
    <property type="molecule type" value="Genomic_DNA"/>
</dbReference>
<accession>J7KEQ6</accession>
<feature type="transmembrane region" description="Helical" evidence="1">
    <location>
        <begin position="77"/>
        <end position="95"/>
    </location>
</feature>
<protein>
    <submittedName>
        <fullName evidence="2">Putative phage protein</fullName>
    </submittedName>
</protein>
<dbReference type="KEGG" id="vg:14016938"/>
<keyword evidence="1" id="KW-0812">Transmembrane</keyword>
<evidence type="ECO:0000256" key="1">
    <source>
        <dbReference type="SAM" id="Phobius"/>
    </source>
</evidence>
<keyword evidence="1" id="KW-0472">Membrane</keyword>
<evidence type="ECO:0000313" key="2">
    <source>
        <dbReference type="EMBL" id="AFQ97153.1"/>
    </source>
</evidence>
<dbReference type="RefSeq" id="YP_007010760.1">
    <property type="nucleotide sequence ID" value="NC_019543.1"/>
</dbReference>
<name>J7KEQ6_9CAUD</name>
<gene>
    <name evidence="2" type="ORF">Aes508_071</name>
</gene>
<organism evidence="2 3">
    <name type="scientific">Aeromonas phage Aes508</name>
    <dbReference type="NCBI Taxonomy" id="1198013"/>
    <lineage>
        <taxon>Viruses</taxon>
        <taxon>Duplodnaviria</taxon>
        <taxon>Heunggongvirae</taxon>
        <taxon>Uroviricota</taxon>
        <taxon>Caudoviricetes</taxon>
        <taxon>Pantevenvirales</taxon>
        <taxon>Straboviridae</taxon>
        <taxon>Tulanevirus</taxon>
        <taxon>Tulanevirus aes508</taxon>
    </lineage>
</organism>
<reference evidence="2 3" key="1">
    <citation type="submission" date="2011-07" db="EMBL/GenBank/DDBJ databases">
        <title>Aeromonas salmonicida phage Aes508 complete genome.</title>
        <authorList>
            <person name="Petrov V.M."/>
            <person name="Ratnayaka S."/>
            <person name="Karam J.D."/>
        </authorList>
    </citation>
    <scope>NUCLEOTIDE SEQUENCE [LARGE SCALE GENOMIC DNA]</scope>
</reference>
<keyword evidence="1" id="KW-1133">Transmembrane helix</keyword>